<dbReference type="RefSeq" id="WP_347323926.1">
    <property type="nucleotide sequence ID" value="NZ_JBCGUH010000002.1"/>
</dbReference>
<protein>
    <recommendedName>
        <fullName evidence="3">DUF2785 domain-containing protein</fullName>
    </recommendedName>
</protein>
<dbReference type="Proteomes" id="UP001597233">
    <property type="component" value="Unassembled WGS sequence"/>
</dbReference>
<evidence type="ECO:0000313" key="2">
    <source>
        <dbReference type="Proteomes" id="UP001597233"/>
    </source>
</evidence>
<proteinExistence type="predicted"/>
<evidence type="ECO:0000313" key="1">
    <source>
        <dbReference type="EMBL" id="MFD1887786.1"/>
    </source>
</evidence>
<dbReference type="EMBL" id="JBHUEH010000032">
    <property type="protein sequence ID" value="MFD1887786.1"/>
    <property type="molecule type" value="Genomic_DNA"/>
</dbReference>
<name>A0ABW4RN73_9BACL</name>
<comment type="caution">
    <text evidence="1">The sequence shown here is derived from an EMBL/GenBank/DDBJ whole genome shotgun (WGS) entry which is preliminary data.</text>
</comment>
<organism evidence="1 2">
    <name type="scientific">Paenibacillus wenxiniae</name>
    <dbReference type="NCBI Taxonomy" id="1636843"/>
    <lineage>
        <taxon>Bacteria</taxon>
        <taxon>Bacillati</taxon>
        <taxon>Bacillota</taxon>
        <taxon>Bacilli</taxon>
        <taxon>Bacillales</taxon>
        <taxon>Paenibacillaceae</taxon>
        <taxon>Paenibacillus</taxon>
    </lineage>
</organism>
<evidence type="ECO:0008006" key="3">
    <source>
        <dbReference type="Google" id="ProtNLM"/>
    </source>
</evidence>
<accession>A0ABW4RN73</accession>
<gene>
    <name evidence="1" type="ORF">ACFSC9_20105</name>
</gene>
<reference evidence="2" key="1">
    <citation type="journal article" date="2019" name="Int. J. Syst. Evol. Microbiol.">
        <title>The Global Catalogue of Microorganisms (GCM) 10K type strain sequencing project: providing services to taxonomists for standard genome sequencing and annotation.</title>
        <authorList>
            <consortium name="The Broad Institute Genomics Platform"/>
            <consortium name="The Broad Institute Genome Sequencing Center for Infectious Disease"/>
            <person name="Wu L."/>
            <person name="Ma J."/>
        </authorList>
    </citation>
    <scope>NUCLEOTIDE SEQUENCE [LARGE SCALE GENOMIC DNA]</scope>
    <source>
        <strain evidence="2">CCUG 54950</strain>
    </source>
</reference>
<keyword evidence="2" id="KW-1185">Reference proteome</keyword>
<sequence length="318" mass="36132">MDTNILANGLRIIAHSKSVTGDIWEAHFGAAAIAAYFFTEENKLAVDTVNCIQLQVEKMLVEKSYTTTPYSATQIQMEQAEELILQSLSSVMDDLHWVGHNVIYTALSLQAIRELDGWGIESDIQGICVLIESFKRTIPGRSWLGYSVAEVKRLMIEASDRFPVITNAQQLSSFVLNELASFRTIYRAEAHHDLIGHMLTFSHALNILFDLGYSSYAQQAMPSLFKLIKALRATHDLQADATIRLNSPIDHLPLVKATRSSWLPLEREYWSTDYAPQDWDFGHVFKFPYSFYNHLNRIDVGMAKAVENFRYIICSESK</sequence>